<accession>A0A1M4TK37</accession>
<protein>
    <recommendedName>
        <fullName evidence="3">Ser/Thr protein kinase RdoA involved in Cpx stress response, MazF antagonist</fullName>
    </recommendedName>
</protein>
<sequence length="347" mass="41182">MLQINFNQIVREAVEAYDSSKEIVTITDISAKVSTNHVYRITFSDDNIIIAKLSYFGKYEHFVEDHSIINSLANNLPSPFENVLARSLIKGDSLFVHRHQDDLIDVWVVFYRPMEVKKRLPKRLNEDQIKKLAVSFAQFHKACYSIKNTLPPSSKTLEVDINHLLEVLQTKDGRHEHRMHLDLIRKQCHTFLANIEDLGTEELDVIPVFVDWNIGNFSVTPELQLFSRWDYDWFRVSSRMMDFYFFSRIVSSVGDKTIFSYDVDPLMEDRFILFLKAYHEEYPLKEIEIRFLKEAYRFFLLNYVIKYGRYFFHEIFANRLQQEAYNEHLPVIDEKFDPEPLLEALNL</sequence>
<dbReference type="SUPFAM" id="SSF56112">
    <property type="entry name" value="Protein kinase-like (PK-like)"/>
    <property type="match status" value="1"/>
</dbReference>
<dbReference type="AlphaFoldDB" id="A0A1M4TK37"/>
<organism evidence="1 2">
    <name type="scientific">Fodinibius roseus</name>
    <dbReference type="NCBI Taxonomy" id="1194090"/>
    <lineage>
        <taxon>Bacteria</taxon>
        <taxon>Pseudomonadati</taxon>
        <taxon>Balneolota</taxon>
        <taxon>Balneolia</taxon>
        <taxon>Balneolales</taxon>
        <taxon>Balneolaceae</taxon>
        <taxon>Fodinibius</taxon>
    </lineage>
</organism>
<evidence type="ECO:0008006" key="3">
    <source>
        <dbReference type="Google" id="ProtNLM"/>
    </source>
</evidence>
<evidence type="ECO:0000313" key="1">
    <source>
        <dbReference type="EMBL" id="SHE44830.1"/>
    </source>
</evidence>
<proteinExistence type="predicted"/>
<dbReference type="Proteomes" id="UP000184041">
    <property type="component" value="Unassembled WGS sequence"/>
</dbReference>
<dbReference type="InterPro" id="IPR011009">
    <property type="entry name" value="Kinase-like_dom_sf"/>
</dbReference>
<evidence type="ECO:0000313" key="2">
    <source>
        <dbReference type="Proteomes" id="UP000184041"/>
    </source>
</evidence>
<gene>
    <name evidence="1" type="ORF">SAMN05443144_101314</name>
</gene>
<dbReference type="RefSeq" id="WP_073059044.1">
    <property type="nucleotide sequence ID" value="NZ_FQUS01000001.1"/>
</dbReference>
<name>A0A1M4TK37_9BACT</name>
<dbReference type="OrthoDB" id="1112892at2"/>
<keyword evidence="2" id="KW-1185">Reference proteome</keyword>
<dbReference type="STRING" id="1194090.SAMN05443144_101314"/>
<dbReference type="EMBL" id="FQUS01000001">
    <property type="protein sequence ID" value="SHE44830.1"/>
    <property type="molecule type" value="Genomic_DNA"/>
</dbReference>
<reference evidence="1 2" key="1">
    <citation type="submission" date="2016-11" db="EMBL/GenBank/DDBJ databases">
        <authorList>
            <person name="Jaros S."/>
            <person name="Januszkiewicz K."/>
            <person name="Wedrychowicz H."/>
        </authorList>
    </citation>
    <scope>NUCLEOTIDE SEQUENCE [LARGE SCALE GENOMIC DNA]</scope>
    <source>
        <strain evidence="1 2">DSM 21986</strain>
    </source>
</reference>